<dbReference type="Proteomes" id="UP000799291">
    <property type="component" value="Unassembled WGS sequence"/>
</dbReference>
<dbReference type="EMBL" id="MU005594">
    <property type="protein sequence ID" value="KAF2680864.1"/>
    <property type="molecule type" value="Genomic_DNA"/>
</dbReference>
<proteinExistence type="predicted"/>
<reference evidence="1" key="1">
    <citation type="journal article" date="2020" name="Stud. Mycol.">
        <title>101 Dothideomycetes genomes: a test case for predicting lifestyles and emergence of pathogens.</title>
        <authorList>
            <person name="Haridas S."/>
            <person name="Albert R."/>
            <person name="Binder M."/>
            <person name="Bloem J."/>
            <person name="Labutti K."/>
            <person name="Salamov A."/>
            <person name="Andreopoulos B."/>
            <person name="Baker S."/>
            <person name="Barry K."/>
            <person name="Bills G."/>
            <person name="Bluhm B."/>
            <person name="Cannon C."/>
            <person name="Castanera R."/>
            <person name="Culley D."/>
            <person name="Daum C."/>
            <person name="Ezra D."/>
            <person name="Gonzalez J."/>
            <person name="Henrissat B."/>
            <person name="Kuo A."/>
            <person name="Liang C."/>
            <person name="Lipzen A."/>
            <person name="Lutzoni F."/>
            <person name="Magnuson J."/>
            <person name="Mondo S."/>
            <person name="Nolan M."/>
            <person name="Ohm R."/>
            <person name="Pangilinan J."/>
            <person name="Park H.-J."/>
            <person name="Ramirez L."/>
            <person name="Alfaro M."/>
            <person name="Sun H."/>
            <person name="Tritt A."/>
            <person name="Yoshinaga Y."/>
            <person name="Zwiers L.-H."/>
            <person name="Turgeon B."/>
            <person name="Goodwin S."/>
            <person name="Spatafora J."/>
            <person name="Crous P."/>
            <person name="Grigoriev I."/>
        </authorList>
    </citation>
    <scope>NUCLEOTIDE SEQUENCE</scope>
    <source>
        <strain evidence="1">CBS 122367</strain>
    </source>
</reference>
<organism evidence="1 2">
    <name type="scientific">Lentithecium fluviatile CBS 122367</name>
    <dbReference type="NCBI Taxonomy" id="1168545"/>
    <lineage>
        <taxon>Eukaryota</taxon>
        <taxon>Fungi</taxon>
        <taxon>Dikarya</taxon>
        <taxon>Ascomycota</taxon>
        <taxon>Pezizomycotina</taxon>
        <taxon>Dothideomycetes</taxon>
        <taxon>Pleosporomycetidae</taxon>
        <taxon>Pleosporales</taxon>
        <taxon>Massarineae</taxon>
        <taxon>Lentitheciaceae</taxon>
        <taxon>Lentithecium</taxon>
    </lineage>
</organism>
<sequence length="219" mass="24518">MNTSPVGLVSNLSVEESGFGTINYHDVFYGNWRYDTGFKTVTIDTEEYGEAVQYVSSPGPQAAFRDDFDATAKPAASPTRSTLFSRRSSLALQYASRLVPLLGSTGVENEDLKERKIMRLLLKVKNGTPPMRKTALRLTTSCANTELRKSRLYAVAYNQTSHIDRTWRSQRQESAPSPDQFHLQASSTAHERVNMTVREPGMVVDAISIFLLIECTRED</sequence>
<dbReference type="AlphaFoldDB" id="A0A6G1IRI7"/>
<evidence type="ECO:0000313" key="1">
    <source>
        <dbReference type="EMBL" id="KAF2680864.1"/>
    </source>
</evidence>
<dbReference type="OrthoDB" id="438939at2759"/>
<gene>
    <name evidence="1" type="ORF">K458DRAFT_392533</name>
</gene>
<keyword evidence="2" id="KW-1185">Reference proteome</keyword>
<evidence type="ECO:0000313" key="2">
    <source>
        <dbReference type="Proteomes" id="UP000799291"/>
    </source>
</evidence>
<name>A0A6G1IRI7_9PLEO</name>
<accession>A0A6G1IRI7</accession>
<protein>
    <submittedName>
        <fullName evidence="1">Uncharacterized protein</fullName>
    </submittedName>
</protein>